<dbReference type="SUPFAM" id="SSF52058">
    <property type="entry name" value="L domain-like"/>
    <property type="match status" value="1"/>
</dbReference>
<keyword evidence="5" id="KW-1185">Reference proteome</keyword>
<reference evidence="4 5" key="1">
    <citation type="journal article" date="2020" name="IScience">
        <title>Genome Sequencing of the Endangered Kingdonia uniflora (Circaeasteraceae, Ranunculales) Reveals Potential Mechanisms of Evolutionary Specialization.</title>
        <authorList>
            <person name="Sun Y."/>
            <person name="Deng T."/>
            <person name="Zhang A."/>
            <person name="Moore M.J."/>
            <person name="Landis J.B."/>
            <person name="Lin N."/>
            <person name="Zhang H."/>
            <person name="Zhang X."/>
            <person name="Huang J."/>
            <person name="Zhang X."/>
            <person name="Sun H."/>
            <person name="Wang H."/>
        </authorList>
    </citation>
    <scope>NUCLEOTIDE SEQUENCE [LARGE SCALE GENOMIC DNA]</scope>
    <source>
        <strain evidence="4">TB1705</strain>
        <tissue evidence="4">Leaf</tissue>
    </source>
</reference>
<dbReference type="EMBL" id="JACGCM010000938">
    <property type="protein sequence ID" value="KAF6164248.1"/>
    <property type="molecule type" value="Genomic_DNA"/>
</dbReference>
<organism evidence="4 5">
    <name type="scientific">Kingdonia uniflora</name>
    <dbReference type="NCBI Taxonomy" id="39325"/>
    <lineage>
        <taxon>Eukaryota</taxon>
        <taxon>Viridiplantae</taxon>
        <taxon>Streptophyta</taxon>
        <taxon>Embryophyta</taxon>
        <taxon>Tracheophyta</taxon>
        <taxon>Spermatophyta</taxon>
        <taxon>Magnoliopsida</taxon>
        <taxon>Ranunculales</taxon>
        <taxon>Circaeasteraceae</taxon>
        <taxon>Kingdonia</taxon>
    </lineage>
</organism>
<dbReference type="PANTHER" id="PTHR48053:SF109">
    <property type="entry name" value="PROTEIN KINASE DOMAIN-CONTAINING PROTEIN"/>
    <property type="match status" value="1"/>
</dbReference>
<evidence type="ECO:0000256" key="3">
    <source>
        <dbReference type="ARBA" id="ARBA00023170"/>
    </source>
</evidence>
<gene>
    <name evidence="4" type="ORF">GIB67_010218</name>
</gene>
<dbReference type="InterPro" id="IPR051716">
    <property type="entry name" value="Plant_RL_S/T_kinase"/>
</dbReference>
<dbReference type="InterPro" id="IPR032675">
    <property type="entry name" value="LRR_dom_sf"/>
</dbReference>
<protein>
    <submittedName>
        <fullName evidence="4">Uncharacterized protein</fullName>
    </submittedName>
</protein>
<accession>A0A7J7NBM0</accession>
<evidence type="ECO:0000256" key="2">
    <source>
        <dbReference type="ARBA" id="ARBA00022729"/>
    </source>
</evidence>
<keyword evidence="2" id="KW-0732">Signal</keyword>
<evidence type="ECO:0000313" key="4">
    <source>
        <dbReference type="EMBL" id="KAF6164248.1"/>
    </source>
</evidence>
<proteinExistence type="predicted"/>
<evidence type="ECO:0000256" key="1">
    <source>
        <dbReference type="ARBA" id="ARBA00004167"/>
    </source>
</evidence>
<dbReference type="Proteomes" id="UP000541444">
    <property type="component" value="Unassembled WGS sequence"/>
</dbReference>
<comment type="caution">
    <text evidence="4">The sequence shown here is derived from an EMBL/GenBank/DDBJ whole genome shotgun (WGS) entry which is preliminary data.</text>
</comment>
<evidence type="ECO:0000313" key="5">
    <source>
        <dbReference type="Proteomes" id="UP000541444"/>
    </source>
</evidence>
<dbReference type="OrthoDB" id="2105857at2759"/>
<keyword evidence="3" id="KW-0675">Receptor</keyword>
<sequence>MIGYNLFSGELPKQLDPNLTRLEIQSNNFSGRIPSEIWSSKDIAVLDESNNGFSGDILVGLTAFSGILTLSLGRNRLSGKFPSNIISWKSLTNLGLENKLISGEIASAIGLLPNLNALNLSGNQLSR</sequence>
<dbReference type="GO" id="GO:0016020">
    <property type="term" value="C:membrane"/>
    <property type="evidence" value="ECO:0007669"/>
    <property type="project" value="UniProtKB-SubCell"/>
</dbReference>
<dbReference type="AlphaFoldDB" id="A0A7J7NBM0"/>
<name>A0A7J7NBM0_9MAGN</name>
<dbReference type="Pfam" id="PF00560">
    <property type="entry name" value="LRR_1"/>
    <property type="match status" value="2"/>
</dbReference>
<dbReference type="PANTHER" id="PTHR48053">
    <property type="entry name" value="LEUCINE RICH REPEAT FAMILY PROTEIN, EXPRESSED"/>
    <property type="match status" value="1"/>
</dbReference>
<comment type="subcellular location">
    <subcellularLocation>
        <location evidence="1">Membrane</location>
        <topology evidence="1">Single-pass membrane protein</topology>
    </subcellularLocation>
</comment>
<dbReference type="Gene3D" id="3.80.10.10">
    <property type="entry name" value="Ribonuclease Inhibitor"/>
    <property type="match status" value="1"/>
</dbReference>
<dbReference type="InterPro" id="IPR001611">
    <property type="entry name" value="Leu-rich_rpt"/>
</dbReference>